<proteinExistence type="predicted"/>
<comment type="caution">
    <text evidence="3">The sequence shown here is derived from an EMBL/GenBank/DDBJ whole genome shotgun (WGS) entry which is preliminary data.</text>
</comment>
<evidence type="ECO:0000313" key="3">
    <source>
        <dbReference type="EMBL" id="KAG9335407.1"/>
    </source>
</evidence>
<keyword evidence="4" id="KW-1185">Reference proteome</keyword>
<evidence type="ECO:0000256" key="1">
    <source>
        <dbReference type="SAM" id="Phobius"/>
    </source>
</evidence>
<keyword evidence="1" id="KW-0812">Transmembrane</keyword>
<feature type="chain" id="PRO_5035803843" description="Ig-like domain-containing protein" evidence="2">
    <location>
        <begin position="18"/>
        <end position="187"/>
    </location>
</feature>
<keyword evidence="1" id="KW-0472">Membrane</keyword>
<feature type="signal peptide" evidence="2">
    <location>
        <begin position="1"/>
        <end position="17"/>
    </location>
</feature>
<evidence type="ECO:0000313" key="4">
    <source>
        <dbReference type="Proteomes" id="UP000824540"/>
    </source>
</evidence>
<name>A0A8T2NG26_9TELE</name>
<accession>A0A8T2NG26</accession>
<dbReference type="Proteomes" id="UP000824540">
    <property type="component" value="Unassembled WGS sequence"/>
</dbReference>
<keyword evidence="2" id="KW-0732">Signal</keyword>
<dbReference type="OrthoDB" id="8914893at2759"/>
<feature type="transmembrane region" description="Helical" evidence="1">
    <location>
        <begin position="136"/>
        <end position="162"/>
    </location>
</feature>
<sequence length="187" mass="20495">MLPCWLVELWLFSSVVFQQIPASTALTYTSAPHNISQESGKPVSFLCGVSPETASLKLNFTIYSHYGNHSLFCPGGTVNLQPEGLKGHCEVKGQELRALWSIAHSMPRDDGTLVVCRSTGLPPAYGYLTLNERDSYFATLIGCVVGGFFGILVIFGFAFLGLKRSEKCRRLLKGRSTQDDISVIAEQ</sequence>
<dbReference type="AlphaFoldDB" id="A0A8T2NG26"/>
<keyword evidence="1" id="KW-1133">Transmembrane helix</keyword>
<evidence type="ECO:0000256" key="2">
    <source>
        <dbReference type="SAM" id="SignalP"/>
    </source>
</evidence>
<gene>
    <name evidence="3" type="ORF">JZ751_004728</name>
</gene>
<organism evidence="3 4">
    <name type="scientific">Albula glossodonta</name>
    <name type="common">roundjaw bonefish</name>
    <dbReference type="NCBI Taxonomy" id="121402"/>
    <lineage>
        <taxon>Eukaryota</taxon>
        <taxon>Metazoa</taxon>
        <taxon>Chordata</taxon>
        <taxon>Craniata</taxon>
        <taxon>Vertebrata</taxon>
        <taxon>Euteleostomi</taxon>
        <taxon>Actinopterygii</taxon>
        <taxon>Neopterygii</taxon>
        <taxon>Teleostei</taxon>
        <taxon>Albuliformes</taxon>
        <taxon>Albulidae</taxon>
        <taxon>Albula</taxon>
    </lineage>
</organism>
<dbReference type="EMBL" id="JAFBMS010000120">
    <property type="protein sequence ID" value="KAG9335407.1"/>
    <property type="molecule type" value="Genomic_DNA"/>
</dbReference>
<protein>
    <recommendedName>
        <fullName evidence="5">Ig-like domain-containing protein</fullName>
    </recommendedName>
</protein>
<evidence type="ECO:0008006" key="5">
    <source>
        <dbReference type="Google" id="ProtNLM"/>
    </source>
</evidence>
<reference evidence="3" key="1">
    <citation type="thesis" date="2021" institute="BYU ScholarsArchive" country="Provo, UT, USA">
        <title>Applications of and Algorithms for Genome Assembly and Genomic Analyses with an Emphasis on Marine Teleosts.</title>
        <authorList>
            <person name="Pickett B.D."/>
        </authorList>
    </citation>
    <scope>NUCLEOTIDE SEQUENCE</scope>
    <source>
        <strain evidence="3">HI-2016</strain>
    </source>
</reference>